<evidence type="ECO:0008006" key="4">
    <source>
        <dbReference type="Google" id="ProtNLM"/>
    </source>
</evidence>
<proteinExistence type="predicted"/>
<gene>
    <name evidence="2" type="ORF">SYNTR_1961</name>
</gene>
<dbReference type="Proteomes" id="UP000426444">
    <property type="component" value="Chromosome"/>
</dbReference>
<feature type="transmembrane region" description="Helical" evidence="1">
    <location>
        <begin position="82"/>
        <end position="100"/>
    </location>
</feature>
<keyword evidence="1" id="KW-0472">Membrane</keyword>
<reference evidence="3" key="1">
    <citation type="journal article" date="2019" name="Microbiology">
        <title>Complete Genome Sequence of an Uncultured Bacterium of the Candidate Phylum Bipolaricaulota.</title>
        <authorList>
            <person name="Kadnikov V.V."/>
            <person name="Mardanov A.V."/>
            <person name="Beletsky A.V."/>
            <person name="Frank Y.A."/>
            <person name="Karnachuk O.V."/>
            <person name="Ravin N.V."/>
        </authorList>
    </citation>
    <scope>NUCLEOTIDE SEQUENCE [LARGE SCALE GENOMIC DNA]</scope>
</reference>
<keyword evidence="3" id="KW-1185">Reference proteome</keyword>
<dbReference type="AlphaFoldDB" id="A0A6I6DD46"/>
<dbReference type="EMBL" id="CP046457">
    <property type="protein sequence ID" value="QGU00555.1"/>
    <property type="molecule type" value="Genomic_DNA"/>
</dbReference>
<protein>
    <recommendedName>
        <fullName evidence="4">DUF3784 domain-containing protein</fullName>
    </recommendedName>
</protein>
<evidence type="ECO:0000313" key="2">
    <source>
        <dbReference type="EMBL" id="QGU00555.1"/>
    </source>
</evidence>
<name>A0A6I6DD46_9FIRM</name>
<sequence length="107" mass="11452">MAIISIIISIILIGIGMLLLALGTAVAKYGLVGLVTGLKPVKPEYRILLARWIGITLMIIGTVMVIAFVLNIFLPEISLGDAFLTFIGIAILGIVSIILGKKKYMVQ</sequence>
<dbReference type="KEGG" id="salq:SYNTR_1961"/>
<evidence type="ECO:0000256" key="1">
    <source>
        <dbReference type="SAM" id="Phobius"/>
    </source>
</evidence>
<feature type="transmembrane region" description="Helical" evidence="1">
    <location>
        <begin position="48"/>
        <end position="70"/>
    </location>
</feature>
<keyword evidence="1" id="KW-0812">Transmembrane</keyword>
<evidence type="ECO:0000313" key="3">
    <source>
        <dbReference type="Proteomes" id="UP000426444"/>
    </source>
</evidence>
<keyword evidence="1" id="KW-1133">Transmembrane helix</keyword>
<organism evidence="2 3">
    <name type="scientific">Candidatus Syntrophocurvum alkaliphilum</name>
    <dbReference type="NCBI Taxonomy" id="2293317"/>
    <lineage>
        <taxon>Bacteria</taxon>
        <taxon>Bacillati</taxon>
        <taxon>Bacillota</taxon>
        <taxon>Clostridia</taxon>
        <taxon>Eubacteriales</taxon>
        <taxon>Syntrophomonadaceae</taxon>
        <taxon>Candidatus Syntrophocurvum</taxon>
    </lineage>
</organism>
<accession>A0A6I6DD46</accession>
<dbReference type="RefSeq" id="WP_156204324.1">
    <property type="nucleotide sequence ID" value="NZ_CP046457.1"/>
</dbReference>
<feature type="transmembrane region" description="Helical" evidence="1">
    <location>
        <begin position="6"/>
        <end position="27"/>
    </location>
</feature>